<organism evidence="1 2">
    <name type="scientific">candidate division WWE3 bacterium CG_4_9_14_3_um_filter_34_6</name>
    <dbReference type="NCBI Taxonomy" id="1975079"/>
    <lineage>
        <taxon>Bacteria</taxon>
        <taxon>Katanobacteria</taxon>
    </lineage>
</organism>
<gene>
    <name evidence="1" type="ORF">CO178_02510</name>
</gene>
<dbReference type="AlphaFoldDB" id="A0A2M7X248"/>
<reference evidence="2" key="1">
    <citation type="submission" date="2017-09" db="EMBL/GenBank/DDBJ databases">
        <title>Depth-based differentiation of microbial function through sediment-hosted aquifers and enrichment of novel symbionts in the deep terrestrial subsurface.</title>
        <authorList>
            <person name="Probst A.J."/>
            <person name="Ladd B."/>
            <person name="Jarett J.K."/>
            <person name="Geller-Mcgrath D.E."/>
            <person name="Sieber C.M.K."/>
            <person name="Emerson J.B."/>
            <person name="Anantharaman K."/>
            <person name="Thomas B.C."/>
            <person name="Malmstrom R."/>
            <person name="Stieglmeier M."/>
            <person name="Klingl A."/>
            <person name="Woyke T."/>
            <person name="Ryan C.M."/>
            <person name="Banfield J.F."/>
        </authorList>
    </citation>
    <scope>NUCLEOTIDE SEQUENCE [LARGE SCALE GENOMIC DNA]</scope>
</reference>
<protein>
    <recommendedName>
        <fullName evidence="3">PPM-type phosphatase domain-containing protein</fullName>
    </recommendedName>
</protein>
<name>A0A2M7X248_UNCKA</name>
<proteinExistence type="predicted"/>
<comment type="caution">
    <text evidence="1">The sequence shown here is derived from an EMBL/GenBank/DDBJ whole genome shotgun (WGS) entry which is preliminary data.</text>
</comment>
<evidence type="ECO:0008006" key="3">
    <source>
        <dbReference type="Google" id="ProtNLM"/>
    </source>
</evidence>
<dbReference type="Proteomes" id="UP000230683">
    <property type="component" value="Unassembled WGS sequence"/>
</dbReference>
<accession>A0A2M7X248</accession>
<evidence type="ECO:0000313" key="1">
    <source>
        <dbReference type="EMBL" id="PJA40250.1"/>
    </source>
</evidence>
<dbReference type="EMBL" id="PFWY01000109">
    <property type="protein sequence ID" value="PJA40250.1"/>
    <property type="molecule type" value="Genomic_DNA"/>
</dbReference>
<sequence length="330" mass="36512">MNIINPETNQNSFTVIEQSVASKKEGTLPEDICLVTDDFVMIGDGATSKSKDFKIITNPTTGEIVTSGRLAAQVIAQRLSELDANIEPDIAIVELNNAIAQKYKELGLYEYMQSHSTDRMTASVIIYSRARGEIWILGDCQHMIDGVHNDNAKLIDEITGRTRSEISSLLQEGRTIEEIRAKVADNAAQYGWQVDTSELTTSQLQKSTDAPRTAIMSMLSTQQQFQNRPEGSPEHPLAYDVIDGLGQQNAGRVKVIKLTPGDHEIVLASDGYPQLARTLADSEIAREELLEQDSLLIGKSGQRYMSTKGMSKGQQSYDDRAYIRFNVHVS</sequence>
<evidence type="ECO:0000313" key="2">
    <source>
        <dbReference type="Proteomes" id="UP000230683"/>
    </source>
</evidence>